<proteinExistence type="predicted"/>
<sequence length="70" mass="7711">MGVSLNSFAAELILSAFGKDQTSGIWTSSKQKFPQVSIREVLLSSSNRREIRNDCRLFLASCTMQDAIVG</sequence>
<dbReference type="BioCyc" id="PGIN431947:G1G2V-1608-MONOMER"/>
<evidence type="ECO:0000313" key="2">
    <source>
        <dbReference type="Proteomes" id="UP000008842"/>
    </source>
</evidence>
<dbReference type="AlphaFoldDB" id="B2RKP1"/>
<dbReference type="EMBL" id="AP009380">
    <property type="protein sequence ID" value="BAG33936.1"/>
    <property type="molecule type" value="Genomic_DNA"/>
</dbReference>
<organism evidence="1 2">
    <name type="scientific">Porphyromonas gingivalis (strain ATCC 33277 / DSM 20709 / CIP 103683 / JCM 12257 / NCTC 11834 / 2561)</name>
    <dbReference type="NCBI Taxonomy" id="431947"/>
    <lineage>
        <taxon>Bacteria</taxon>
        <taxon>Pseudomonadati</taxon>
        <taxon>Bacteroidota</taxon>
        <taxon>Bacteroidia</taxon>
        <taxon>Bacteroidales</taxon>
        <taxon>Porphyromonadaceae</taxon>
        <taxon>Porphyromonas</taxon>
    </lineage>
</organism>
<reference evidence="1 2" key="1">
    <citation type="journal article" date="2008" name="DNA Res.">
        <title>Determination of the genome sequence of Porphyromonas gingivalis strain ATCC 33277 and genomic comparison with strain W83 revealed extensive genome rearrangements in P. gingivalis.</title>
        <authorList>
            <person name="Naito M."/>
            <person name="Hirakawa H."/>
            <person name="Yamashita A."/>
            <person name="Ohara N."/>
            <person name="Shoji M."/>
            <person name="Yukitake H."/>
            <person name="Nakayama K."/>
            <person name="Toh H."/>
            <person name="Yoshimura F."/>
            <person name="Kuhara S."/>
            <person name="Hattori M."/>
            <person name="Hayashi T."/>
            <person name="Nakayama K."/>
        </authorList>
    </citation>
    <scope>NUCLEOTIDE SEQUENCE [LARGE SCALE GENOMIC DNA]</scope>
    <source>
        <strain evidence="2">ATCC 33277 / DSM 20709 / CIP 103683 / JCM 12257 / NCTC 11834 / 2561</strain>
    </source>
</reference>
<gene>
    <name evidence="1" type="ordered locus">PGN_1417</name>
</gene>
<evidence type="ECO:0000313" key="1">
    <source>
        <dbReference type="EMBL" id="BAG33936.1"/>
    </source>
</evidence>
<name>B2RKP1_PORG3</name>
<dbReference type="HOGENOM" id="CLU_2754469_0_0_10"/>
<accession>B2RKP1</accession>
<protein>
    <submittedName>
        <fullName evidence="1">Uncharacterized protein</fullName>
    </submittedName>
</protein>
<dbReference type="Proteomes" id="UP000008842">
    <property type="component" value="Chromosome"/>
</dbReference>
<dbReference type="KEGG" id="pgn:PGN_1417"/>